<dbReference type="GeneID" id="110422740"/>
<name>A0A6J1AZL3_9ROSI</name>
<protein>
    <submittedName>
        <fullName evidence="3">Uncharacterized protein LOC110422740 isoform X1</fullName>
    </submittedName>
</protein>
<organism evidence="2 3">
    <name type="scientific">Herrania umbratica</name>
    <dbReference type="NCBI Taxonomy" id="108875"/>
    <lineage>
        <taxon>Eukaryota</taxon>
        <taxon>Viridiplantae</taxon>
        <taxon>Streptophyta</taxon>
        <taxon>Embryophyta</taxon>
        <taxon>Tracheophyta</taxon>
        <taxon>Spermatophyta</taxon>
        <taxon>Magnoliopsida</taxon>
        <taxon>eudicotyledons</taxon>
        <taxon>Gunneridae</taxon>
        <taxon>Pentapetalae</taxon>
        <taxon>rosids</taxon>
        <taxon>malvids</taxon>
        <taxon>Malvales</taxon>
        <taxon>Malvaceae</taxon>
        <taxon>Byttnerioideae</taxon>
        <taxon>Herrania</taxon>
    </lineage>
</organism>
<proteinExistence type="predicted"/>
<keyword evidence="2" id="KW-1185">Reference proteome</keyword>
<sequence length="261" mass="29709">MEDSGAILYQISCLKDMLDQVNEEIEANIQITREIESEIVKLTEIEAALAIRESQLVKSLYISHFEIDGLLSVTADSRNSLKLLEEELTCLRTKRDEMLTRIENKREGFIKLCLEFQKEIGNGENNEVMTLLLEKELLENEIHLLDKKNNALRNSMSAFVEEILEELYTSNAALHVEIQNGNQENEKLMKDIEDLKIIYFQVSLAPKRDTINEAKVEGKGCGNCFPSPAPLPISIKEWKMIGSSIIQKKEAKLPNRNRGDG</sequence>
<gene>
    <name evidence="3" type="primary">LOC110422740</name>
</gene>
<keyword evidence="1" id="KW-0175">Coiled coil</keyword>
<evidence type="ECO:0000313" key="2">
    <source>
        <dbReference type="Proteomes" id="UP000504621"/>
    </source>
</evidence>
<dbReference type="AlphaFoldDB" id="A0A6J1AZL3"/>
<reference evidence="3" key="1">
    <citation type="submission" date="2025-08" db="UniProtKB">
        <authorList>
            <consortium name="RefSeq"/>
        </authorList>
    </citation>
    <scope>IDENTIFICATION</scope>
    <source>
        <tissue evidence="3">Leaf</tissue>
    </source>
</reference>
<dbReference type="Proteomes" id="UP000504621">
    <property type="component" value="Unplaced"/>
</dbReference>
<dbReference type="RefSeq" id="XP_021292428.1">
    <property type="nucleotide sequence ID" value="XM_021436753.1"/>
</dbReference>
<evidence type="ECO:0000313" key="3">
    <source>
        <dbReference type="RefSeq" id="XP_021292428.1"/>
    </source>
</evidence>
<dbReference type="OrthoDB" id="780314at2759"/>
<evidence type="ECO:0000256" key="1">
    <source>
        <dbReference type="SAM" id="Coils"/>
    </source>
</evidence>
<feature type="coiled-coil region" evidence="1">
    <location>
        <begin position="128"/>
        <end position="198"/>
    </location>
</feature>
<accession>A0A6J1AZL3</accession>